<comment type="catalytic activity">
    <reaction evidence="6">
        <text>2 cob(II)alamin + reduced [electron-transfer flavoprotein] + 2 ATP = 2 adenosylcob(III)alamin + 2 triphosphate + oxidized [electron-transfer flavoprotein] + 3 H(+)</text>
        <dbReference type="Rhea" id="RHEA:28671"/>
        <dbReference type="Rhea" id="RHEA-COMP:10685"/>
        <dbReference type="Rhea" id="RHEA-COMP:10686"/>
        <dbReference type="ChEBI" id="CHEBI:15378"/>
        <dbReference type="ChEBI" id="CHEBI:16304"/>
        <dbReference type="ChEBI" id="CHEBI:18036"/>
        <dbReference type="ChEBI" id="CHEBI:18408"/>
        <dbReference type="ChEBI" id="CHEBI:30616"/>
        <dbReference type="ChEBI" id="CHEBI:57692"/>
        <dbReference type="ChEBI" id="CHEBI:58307"/>
        <dbReference type="EC" id="2.5.1.17"/>
    </reaction>
</comment>
<dbReference type="GO" id="GO:0008817">
    <property type="term" value="F:corrinoid adenosyltransferase activity"/>
    <property type="evidence" value="ECO:0007669"/>
    <property type="project" value="UniProtKB-UniRule"/>
</dbReference>
<dbReference type="SUPFAM" id="SSF89028">
    <property type="entry name" value="Cobalamin adenosyltransferase-like"/>
    <property type="match status" value="1"/>
</dbReference>
<evidence type="ECO:0000313" key="9">
    <source>
        <dbReference type="Proteomes" id="UP000031465"/>
    </source>
</evidence>
<feature type="domain" description="Cobalamin adenosyltransferase-like" evidence="7">
    <location>
        <begin position="3"/>
        <end position="173"/>
    </location>
</feature>
<dbReference type="GO" id="GO:0005524">
    <property type="term" value="F:ATP binding"/>
    <property type="evidence" value="ECO:0007669"/>
    <property type="project" value="UniProtKB-UniRule"/>
</dbReference>
<proteinExistence type="inferred from homology"/>
<keyword evidence="4 6" id="KW-0547">Nucleotide-binding</keyword>
<dbReference type="PATRIC" id="fig|362787.3.peg.829"/>
<comment type="caution">
    <text evidence="8">The sequence shown here is derived from an EMBL/GenBank/DDBJ whole genome shotgun (WGS) entry which is preliminary data.</text>
</comment>
<dbReference type="PANTHER" id="PTHR12213:SF0">
    <property type="entry name" value="CORRINOID ADENOSYLTRANSFERASE MMAB"/>
    <property type="match status" value="1"/>
</dbReference>
<dbReference type="Proteomes" id="UP000031465">
    <property type="component" value="Unassembled WGS sequence"/>
</dbReference>
<evidence type="ECO:0000256" key="2">
    <source>
        <dbReference type="ARBA" id="ARBA00011233"/>
    </source>
</evidence>
<evidence type="ECO:0000259" key="7">
    <source>
        <dbReference type="Pfam" id="PF01923"/>
    </source>
</evidence>
<dbReference type="EMBL" id="JSAN01000056">
    <property type="protein sequence ID" value="KIC72392.1"/>
    <property type="molecule type" value="Genomic_DNA"/>
</dbReference>
<comment type="subunit">
    <text evidence="2">Homotrimer.</text>
</comment>
<evidence type="ECO:0000256" key="5">
    <source>
        <dbReference type="ARBA" id="ARBA00022840"/>
    </source>
</evidence>
<dbReference type="InterPro" id="IPR029499">
    <property type="entry name" value="PduO-typ"/>
</dbReference>
<accession>A0A0C1JYW3</accession>
<protein>
    <recommendedName>
        <fullName evidence="6">Corrinoid adenosyltransferase</fullName>
        <ecNumber evidence="6">2.5.1.17</ecNumber>
    </recommendedName>
    <alternativeName>
        <fullName evidence="6">Cob(II)alamin adenosyltransferase</fullName>
    </alternativeName>
    <alternativeName>
        <fullName evidence="6">Cob(II)yrinic acid a,c-diamide adenosyltransferase</fullName>
    </alternativeName>
    <alternativeName>
        <fullName evidence="6">Cobinamide/cobalamin adenosyltransferase</fullName>
    </alternativeName>
</protein>
<dbReference type="FunFam" id="1.20.1200.10:FF:000001">
    <property type="entry name" value="Cob(I)yrinic acid a,c-diamide adenosyltransferase"/>
    <property type="match status" value="1"/>
</dbReference>
<dbReference type="InterPro" id="IPR016030">
    <property type="entry name" value="CblAdoTrfase-like"/>
</dbReference>
<comment type="pathway">
    <text evidence="6">Cofactor biosynthesis; adenosylcobalamin biosynthesis; adenosylcobalamin from cob(II)yrinate a,c-diamide: step 2/7.</text>
</comment>
<organism evidence="8 9">
    <name type="scientific">Candidatus Protochlamydia amoebophila</name>
    <dbReference type="NCBI Taxonomy" id="362787"/>
    <lineage>
        <taxon>Bacteria</taxon>
        <taxon>Pseudomonadati</taxon>
        <taxon>Chlamydiota</taxon>
        <taxon>Chlamydiia</taxon>
        <taxon>Parachlamydiales</taxon>
        <taxon>Parachlamydiaceae</taxon>
        <taxon>Candidatus Protochlamydia</taxon>
    </lineage>
</organism>
<comment type="similarity">
    <text evidence="1 6">Belongs to the Cob(I)alamin adenosyltransferase family.</text>
</comment>
<comment type="catalytic activity">
    <reaction evidence="6">
        <text>2 cob(II)yrinate a,c diamide + reduced [electron-transfer flavoprotein] + 2 ATP = 2 adenosylcob(III)yrinate a,c-diamide + 2 triphosphate + oxidized [electron-transfer flavoprotein] + 3 H(+)</text>
        <dbReference type="Rhea" id="RHEA:11528"/>
        <dbReference type="Rhea" id="RHEA-COMP:10685"/>
        <dbReference type="Rhea" id="RHEA-COMP:10686"/>
        <dbReference type="ChEBI" id="CHEBI:15378"/>
        <dbReference type="ChEBI" id="CHEBI:18036"/>
        <dbReference type="ChEBI" id="CHEBI:30616"/>
        <dbReference type="ChEBI" id="CHEBI:57692"/>
        <dbReference type="ChEBI" id="CHEBI:58307"/>
        <dbReference type="ChEBI" id="CHEBI:58503"/>
        <dbReference type="ChEBI" id="CHEBI:58537"/>
        <dbReference type="EC" id="2.5.1.17"/>
    </reaction>
</comment>
<keyword evidence="5 6" id="KW-0067">ATP-binding</keyword>
<dbReference type="Gene3D" id="1.20.1200.10">
    <property type="entry name" value="Cobalamin adenosyltransferase-like"/>
    <property type="match status" value="1"/>
</dbReference>
<reference evidence="8 9" key="1">
    <citation type="journal article" date="2014" name="Mol. Biol. Evol.">
        <title>Massive expansion of Ubiquitination-related gene families within the Chlamydiae.</title>
        <authorList>
            <person name="Domman D."/>
            <person name="Collingro A."/>
            <person name="Lagkouvardos I."/>
            <person name="Gehre L."/>
            <person name="Weinmaier T."/>
            <person name="Rattei T."/>
            <person name="Subtil A."/>
            <person name="Horn M."/>
        </authorList>
    </citation>
    <scope>NUCLEOTIDE SEQUENCE [LARGE SCALE GENOMIC DNA]</scope>
    <source>
        <strain evidence="8 9">EI2</strain>
    </source>
</reference>
<dbReference type="UniPathway" id="UPA00148">
    <property type="reaction ID" value="UER00233"/>
</dbReference>
<evidence type="ECO:0000313" key="8">
    <source>
        <dbReference type="EMBL" id="KIC72392.1"/>
    </source>
</evidence>
<keyword evidence="3 6" id="KW-0808">Transferase</keyword>
<evidence type="ECO:0000256" key="1">
    <source>
        <dbReference type="ARBA" id="ARBA00007487"/>
    </source>
</evidence>
<dbReference type="NCBIfam" id="TIGR00636">
    <property type="entry name" value="PduO_Nterm"/>
    <property type="match status" value="1"/>
</dbReference>
<dbReference type="AlphaFoldDB" id="A0A0C1JYW3"/>
<evidence type="ECO:0000256" key="4">
    <source>
        <dbReference type="ARBA" id="ARBA00022741"/>
    </source>
</evidence>
<sequence>MKIYTRTGDKGTTSLYTGKRVSKNDVFIEALGTVDEGNSSIGMAISLLPKEPLYQQIKEQLEVIQHALFDVGAALATPRTSQHAKKLEKTRFDQEEIRLVEKWIDQMETELPPLKNFILPGGHSAGAALHLSRSIIRRAERLVVPLYEQADVVEDILIYLNRLSDYLFVVSRFVNFHLNLSETAWEPHKWSSLN</sequence>
<keyword evidence="6" id="KW-0169">Cobalamin biosynthesis</keyword>
<dbReference type="EC" id="2.5.1.17" evidence="6"/>
<dbReference type="GO" id="GO:0009236">
    <property type="term" value="P:cobalamin biosynthetic process"/>
    <property type="evidence" value="ECO:0007669"/>
    <property type="project" value="UniProtKB-UniRule"/>
</dbReference>
<dbReference type="RefSeq" id="WP_039357659.1">
    <property type="nucleotide sequence ID" value="NZ_JSAN01000056.1"/>
</dbReference>
<dbReference type="PANTHER" id="PTHR12213">
    <property type="entry name" value="CORRINOID ADENOSYLTRANSFERASE"/>
    <property type="match status" value="1"/>
</dbReference>
<name>A0A0C1JYW3_9BACT</name>
<evidence type="ECO:0000256" key="6">
    <source>
        <dbReference type="RuleBase" id="RU366026"/>
    </source>
</evidence>
<dbReference type="InterPro" id="IPR036451">
    <property type="entry name" value="CblAdoTrfase-like_sf"/>
</dbReference>
<gene>
    <name evidence="8" type="primary">mmaB</name>
    <name evidence="8" type="ORF">DB44_CJ00060</name>
</gene>
<evidence type="ECO:0000256" key="3">
    <source>
        <dbReference type="ARBA" id="ARBA00022679"/>
    </source>
</evidence>
<dbReference type="Pfam" id="PF01923">
    <property type="entry name" value="Cob_adeno_trans"/>
    <property type="match status" value="1"/>
</dbReference>